<feature type="region of interest" description="Disordered" evidence="1">
    <location>
        <begin position="1"/>
        <end position="23"/>
    </location>
</feature>
<evidence type="ECO:0000313" key="3">
    <source>
        <dbReference type="Proteomes" id="UP000033881"/>
    </source>
</evidence>
<sequence>MFGRRRTVEERVERNNEGVGGEQIGTQIPLKTLQRLRDMGLKAEGILPKDHPFYEELHGDLEEFDEDLNVLIRKRKEG</sequence>
<name>A0A0G0PQ43_9BACT</name>
<evidence type="ECO:0000256" key="1">
    <source>
        <dbReference type="SAM" id="MobiDB-lite"/>
    </source>
</evidence>
<proteinExistence type="predicted"/>
<feature type="compositionally biased region" description="Basic and acidic residues" evidence="1">
    <location>
        <begin position="1"/>
        <end position="16"/>
    </location>
</feature>
<organism evidence="2 3">
    <name type="scientific">Candidatus Woesebacteria bacterium GW2011_GWB1_39_12</name>
    <dbReference type="NCBI Taxonomy" id="1618574"/>
    <lineage>
        <taxon>Bacteria</taxon>
        <taxon>Candidatus Woeseibacteriota</taxon>
    </lineage>
</organism>
<dbReference type="Proteomes" id="UP000033881">
    <property type="component" value="Unassembled WGS sequence"/>
</dbReference>
<evidence type="ECO:0000313" key="2">
    <source>
        <dbReference type="EMBL" id="KKR00285.1"/>
    </source>
</evidence>
<comment type="caution">
    <text evidence="2">The sequence shown here is derived from an EMBL/GenBank/DDBJ whole genome shotgun (WGS) entry which is preliminary data.</text>
</comment>
<dbReference type="AlphaFoldDB" id="A0A0G0PQ43"/>
<gene>
    <name evidence="2" type="ORF">UT24_C0014G0025</name>
</gene>
<protein>
    <submittedName>
        <fullName evidence="2">Uncharacterized protein</fullName>
    </submittedName>
</protein>
<accession>A0A0G0PQ43</accession>
<dbReference type="STRING" id="1618574.UT24_C0014G0025"/>
<reference evidence="2 3" key="1">
    <citation type="journal article" date="2015" name="Nature">
        <title>rRNA introns, odd ribosomes, and small enigmatic genomes across a large radiation of phyla.</title>
        <authorList>
            <person name="Brown C.T."/>
            <person name="Hug L.A."/>
            <person name="Thomas B.C."/>
            <person name="Sharon I."/>
            <person name="Castelle C.J."/>
            <person name="Singh A."/>
            <person name="Wilkins M.J."/>
            <person name="Williams K.H."/>
            <person name="Banfield J.F."/>
        </authorList>
    </citation>
    <scope>NUCLEOTIDE SEQUENCE [LARGE SCALE GENOMIC DNA]</scope>
</reference>
<dbReference type="EMBL" id="LBWB01000014">
    <property type="protein sequence ID" value="KKR00285.1"/>
    <property type="molecule type" value="Genomic_DNA"/>
</dbReference>